<dbReference type="InterPro" id="IPR050680">
    <property type="entry name" value="YpeA/RimI_acetyltransf"/>
</dbReference>
<evidence type="ECO:0000256" key="2">
    <source>
        <dbReference type="ARBA" id="ARBA00023315"/>
    </source>
</evidence>
<evidence type="ECO:0000259" key="3">
    <source>
        <dbReference type="PROSITE" id="PS51186"/>
    </source>
</evidence>
<dbReference type="PROSITE" id="PS51186">
    <property type="entry name" value="GNAT"/>
    <property type="match status" value="1"/>
</dbReference>
<dbReference type="AlphaFoldDB" id="A0A4Z0PZF4"/>
<dbReference type="OrthoDB" id="9792929at2"/>
<evidence type="ECO:0000313" key="4">
    <source>
        <dbReference type="EMBL" id="TGE22815.1"/>
    </source>
</evidence>
<dbReference type="Gene3D" id="3.40.630.30">
    <property type="match status" value="1"/>
</dbReference>
<dbReference type="GO" id="GO:0016747">
    <property type="term" value="F:acyltransferase activity, transferring groups other than amino-acyl groups"/>
    <property type="evidence" value="ECO:0007669"/>
    <property type="project" value="InterPro"/>
</dbReference>
<comment type="caution">
    <text evidence="4">The sequence shown here is derived from an EMBL/GenBank/DDBJ whole genome shotgun (WGS) entry which is preliminary data.</text>
</comment>
<dbReference type="CDD" id="cd04301">
    <property type="entry name" value="NAT_SF"/>
    <property type="match status" value="1"/>
</dbReference>
<dbReference type="PANTHER" id="PTHR43420:SF44">
    <property type="entry name" value="ACETYLTRANSFERASE YPEA"/>
    <property type="match status" value="1"/>
</dbReference>
<dbReference type="InterPro" id="IPR000182">
    <property type="entry name" value="GNAT_dom"/>
</dbReference>
<feature type="domain" description="N-acetyltransferase" evidence="3">
    <location>
        <begin position="1"/>
        <end position="127"/>
    </location>
</feature>
<keyword evidence="2" id="KW-0012">Acyltransferase</keyword>
<sequence length="127" mass="14543">MDLCPNRPSFLTIYKWSELLSEIDSSKMLYLFAHAPSQLAPVAMLRLDMTEPAGWISSLWVHPEHRKRGLASSLISRAVVNCKERSLQTIGLTVHNDNADARKLYERRGFLQYINSHEGYTQLVKVL</sequence>
<organism evidence="4 5">
    <name type="scientific">Hymenobacter metallicola</name>
    <dbReference type="NCBI Taxonomy" id="2563114"/>
    <lineage>
        <taxon>Bacteria</taxon>
        <taxon>Pseudomonadati</taxon>
        <taxon>Bacteroidota</taxon>
        <taxon>Cytophagia</taxon>
        <taxon>Cytophagales</taxon>
        <taxon>Hymenobacteraceae</taxon>
        <taxon>Hymenobacter</taxon>
    </lineage>
</organism>
<dbReference type="Proteomes" id="UP000298471">
    <property type="component" value="Unassembled WGS sequence"/>
</dbReference>
<evidence type="ECO:0000256" key="1">
    <source>
        <dbReference type="ARBA" id="ARBA00022679"/>
    </source>
</evidence>
<dbReference type="PANTHER" id="PTHR43420">
    <property type="entry name" value="ACETYLTRANSFERASE"/>
    <property type="match status" value="1"/>
</dbReference>
<keyword evidence="1 4" id="KW-0808">Transferase</keyword>
<dbReference type="RefSeq" id="WP_135397580.1">
    <property type="nucleotide sequence ID" value="NZ_SRMB01000005.1"/>
</dbReference>
<reference evidence="4 5" key="1">
    <citation type="submission" date="2019-04" db="EMBL/GenBank/DDBJ databases">
        <authorList>
            <person name="Feng G."/>
            <person name="Zhang J."/>
            <person name="Zhu H."/>
        </authorList>
    </citation>
    <scope>NUCLEOTIDE SEQUENCE [LARGE SCALE GENOMIC DNA]</scope>
    <source>
        <strain evidence="4 5">9PBR-1</strain>
    </source>
</reference>
<gene>
    <name evidence="4" type="ORF">E5K02_20840</name>
</gene>
<evidence type="ECO:0000313" key="5">
    <source>
        <dbReference type="Proteomes" id="UP000298471"/>
    </source>
</evidence>
<name>A0A4Z0PZF4_9BACT</name>
<dbReference type="SUPFAM" id="SSF55729">
    <property type="entry name" value="Acyl-CoA N-acyltransferases (Nat)"/>
    <property type="match status" value="1"/>
</dbReference>
<keyword evidence="5" id="KW-1185">Reference proteome</keyword>
<dbReference type="Pfam" id="PF00583">
    <property type="entry name" value="Acetyltransf_1"/>
    <property type="match status" value="1"/>
</dbReference>
<accession>A0A4Z0PZF4</accession>
<dbReference type="EMBL" id="SRMB01000005">
    <property type="protein sequence ID" value="TGE22815.1"/>
    <property type="molecule type" value="Genomic_DNA"/>
</dbReference>
<protein>
    <submittedName>
        <fullName evidence="4">GNAT family N-acetyltransferase</fullName>
    </submittedName>
</protein>
<dbReference type="InterPro" id="IPR016181">
    <property type="entry name" value="Acyl_CoA_acyltransferase"/>
</dbReference>
<proteinExistence type="predicted"/>